<protein>
    <submittedName>
        <fullName evidence="1">Uncharacterized protein</fullName>
    </submittedName>
</protein>
<sequence>MWVSISDVVQSMCKQLLLHLLLPQFAHFLREFEMISCLLQKLIQSIQDKVHRY</sequence>
<dbReference type="Proteomes" id="UP000054359">
    <property type="component" value="Unassembled WGS sequence"/>
</dbReference>
<organism evidence="1 2">
    <name type="scientific">Stegodyphus mimosarum</name>
    <name type="common">African social velvet spider</name>
    <dbReference type="NCBI Taxonomy" id="407821"/>
    <lineage>
        <taxon>Eukaryota</taxon>
        <taxon>Metazoa</taxon>
        <taxon>Ecdysozoa</taxon>
        <taxon>Arthropoda</taxon>
        <taxon>Chelicerata</taxon>
        <taxon>Arachnida</taxon>
        <taxon>Araneae</taxon>
        <taxon>Araneomorphae</taxon>
        <taxon>Entelegynae</taxon>
        <taxon>Eresoidea</taxon>
        <taxon>Eresidae</taxon>
        <taxon>Stegodyphus</taxon>
    </lineage>
</organism>
<name>A0A087UKY8_STEMI</name>
<dbReference type="AlphaFoldDB" id="A0A087UKY8"/>
<dbReference type="EMBL" id="KK120319">
    <property type="protein sequence ID" value="KFM78027.1"/>
    <property type="molecule type" value="Genomic_DNA"/>
</dbReference>
<reference evidence="1 2" key="1">
    <citation type="submission" date="2013-11" db="EMBL/GenBank/DDBJ databases">
        <title>Genome sequencing of Stegodyphus mimosarum.</title>
        <authorList>
            <person name="Bechsgaard J."/>
        </authorList>
    </citation>
    <scope>NUCLEOTIDE SEQUENCE [LARGE SCALE GENOMIC DNA]</scope>
</reference>
<evidence type="ECO:0000313" key="1">
    <source>
        <dbReference type="EMBL" id="KFM78027.1"/>
    </source>
</evidence>
<gene>
    <name evidence="1" type="ORF">X975_25564</name>
</gene>
<proteinExistence type="predicted"/>
<evidence type="ECO:0000313" key="2">
    <source>
        <dbReference type="Proteomes" id="UP000054359"/>
    </source>
</evidence>
<feature type="non-terminal residue" evidence="1">
    <location>
        <position position="53"/>
    </location>
</feature>
<keyword evidence="2" id="KW-1185">Reference proteome</keyword>
<accession>A0A087UKY8</accession>